<reference evidence="4" key="1">
    <citation type="journal article" date="2019" name="Int. J. Syst. Evol. Microbiol.">
        <title>The Global Catalogue of Microorganisms (GCM) 10K type strain sequencing project: providing services to taxonomists for standard genome sequencing and annotation.</title>
        <authorList>
            <consortium name="The Broad Institute Genomics Platform"/>
            <consortium name="The Broad Institute Genome Sequencing Center for Infectious Disease"/>
            <person name="Wu L."/>
            <person name="Ma J."/>
        </authorList>
    </citation>
    <scope>NUCLEOTIDE SEQUENCE [LARGE SCALE GENOMIC DNA]</scope>
    <source>
        <strain evidence="4">JCM 3115</strain>
    </source>
</reference>
<dbReference type="InterPro" id="IPR008538">
    <property type="entry name" value="Uma2"/>
</dbReference>
<evidence type="ECO:0000256" key="1">
    <source>
        <dbReference type="SAM" id="MobiDB-lite"/>
    </source>
</evidence>
<dbReference type="PANTHER" id="PTHR35400">
    <property type="entry name" value="SLR1083 PROTEIN"/>
    <property type="match status" value="1"/>
</dbReference>
<dbReference type="Gene3D" id="3.90.1570.10">
    <property type="entry name" value="tt1808, chain A"/>
    <property type="match status" value="1"/>
</dbReference>
<evidence type="ECO:0000259" key="2">
    <source>
        <dbReference type="Pfam" id="PF05685"/>
    </source>
</evidence>
<evidence type="ECO:0000313" key="4">
    <source>
        <dbReference type="Proteomes" id="UP000611554"/>
    </source>
</evidence>
<dbReference type="Pfam" id="PF05685">
    <property type="entry name" value="Uma2"/>
    <property type="match status" value="1"/>
</dbReference>
<comment type="caution">
    <text evidence="3">The sequence shown here is derived from an EMBL/GenBank/DDBJ whole genome shotgun (WGS) entry which is preliminary data.</text>
</comment>
<evidence type="ECO:0000313" key="3">
    <source>
        <dbReference type="EMBL" id="GGP95346.1"/>
    </source>
</evidence>
<dbReference type="CDD" id="cd06260">
    <property type="entry name" value="DUF820-like"/>
    <property type="match status" value="1"/>
</dbReference>
<dbReference type="InterPro" id="IPR011335">
    <property type="entry name" value="Restrct_endonuc-II-like"/>
</dbReference>
<keyword evidence="4" id="KW-1185">Reference proteome</keyword>
<gene>
    <name evidence="3" type="ORF">GCM10010140_26710</name>
</gene>
<dbReference type="EMBL" id="BMQJ01000005">
    <property type="protein sequence ID" value="GGP95346.1"/>
    <property type="molecule type" value="Genomic_DNA"/>
</dbReference>
<organism evidence="3 4">
    <name type="scientific">Streptosporangium pseudovulgare</name>
    <dbReference type="NCBI Taxonomy" id="35765"/>
    <lineage>
        <taxon>Bacteria</taxon>
        <taxon>Bacillati</taxon>
        <taxon>Actinomycetota</taxon>
        <taxon>Actinomycetes</taxon>
        <taxon>Streptosporangiales</taxon>
        <taxon>Streptosporangiaceae</taxon>
        <taxon>Streptosporangium</taxon>
    </lineage>
</organism>
<proteinExistence type="predicted"/>
<feature type="domain" description="Putative restriction endonuclease" evidence="2">
    <location>
        <begin position="65"/>
        <end position="219"/>
    </location>
</feature>
<dbReference type="InterPro" id="IPR012296">
    <property type="entry name" value="Nuclease_put_TT1808"/>
</dbReference>
<feature type="region of interest" description="Disordered" evidence="1">
    <location>
        <begin position="1"/>
        <end position="58"/>
    </location>
</feature>
<dbReference type="PANTHER" id="PTHR35400:SF3">
    <property type="entry name" value="SLL1072 PROTEIN"/>
    <property type="match status" value="1"/>
</dbReference>
<name>A0ABQ2QW27_9ACTN</name>
<accession>A0ABQ2QW27</accession>
<sequence length="226" mass="24796">MVTNGNGDDAKVSDVTSTLRERAGTRGDGRDPLADWPRPPAGGWTADDLDRLPDEGPNGEPDFFKHVELVDGALVFMSPQKRFHDLVIRRLAAAFEAQAPDRLAVATQMDVKLGARQRPCPDVLLIDAALDHDHDRTAYLPGEVHLVVEVVSPESVLRDREVKPRAYAQAGIAHFWRVEEADGVPVVYVYELDPATRSYVPTGIHRGVLSVPVPFPVEIDLAGLLK</sequence>
<protein>
    <recommendedName>
        <fullName evidence="2">Putative restriction endonuclease domain-containing protein</fullName>
    </recommendedName>
</protein>
<dbReference type="Proteomes" id="UP000611554">
    <property type="component" value="Unassembled WGS sequence"/>
</dbReference>
<dbReference type="SUPFAM" id="SSF52980">
    <property type="entry name" value="Restriction endonuclease-like"/>
    <property type="match status" value="1"/>
</dbReference>
<feature type="compositionally biased region" description="Basic and acidic residues" evidence="1">
    <location>
        <begin position="19"/>
        <end position="33"/>
    </location>
</feature>